<evidence type="ECO:0000256" key="1">
    <source>
        <dbReference type="SAM" id="MobiDB-lite"/>
    </source>
</evidence>
<dbReference type="InterPro" id="IPR051790">
    <property type="entry name" value="Cytochrome_c-biogenesis_DsbD"/>
</dbReference>
<gene>
    <name evidence="3" type="ORF">I7412_26475</name>
</gene>
<feature type="transmembrane region" description="Helical" evidence="2">
    <location>
        <begin position="151"/>
        <end position="178"/>
    </location>
</feature>
<dbReference type="RefSeq" id="WP_203003479.1">
    <property type="nucleotide sequence ID" value="NZ_JADWYU010000093.1"/>
</dbReference>
<organism evidence="3 4">
    <name type="scientific">Frankia nepalensis</name>
    <dbReference type="NCBI Taxonomy" id="1836974"/>
    <lineage>
        <taxon>Bacteria</taxon>
        <taxon>Bacillati</taxon>
        <taxon>Actinomycetota</taxon>
        <taxon>Actinomycetes</taxon>
        <taxon>Frankiales</taxon>
        <taxon>Frankiaceae</taxon>
        <taxon>Frankia</taxon>
    </lineage>
</organism>
<dbReference type="AlphaFoldDB" id="A0A937RRI7"/>
<protein>
    <submittedName>
        <fullName evidence="3">Cytochrome c biogenesis protein CcdA</fullName>
    </submittedName>
</protein>
<name>A0A937RRI7_9ACTN</name>
<dbReference type="PANTHER" id="PTHR31272:SF4">
    <property type="entry name" value="CYTOCHROME C-TYPE BIOGENESIS PROTEIN HI_1454-RELATED"/>
    <property type="match status" value="1"/>
</dbReference>
<feature type="transmembrane region" description="Helical" evidence="2">
    <location>
        <begin position="225"/>
        <end position="250"/>
    </location>
</feature>
<proteinExistence type="predicted"/>
<feature type="transmembrane region" description="Helical" evidence="2">
    <location>
        <begin position="12"/>
        <end position="36"/>
    </location>
</feature>
<dbReference type="Proteomes" id="UP000604475">
    <property type="component" value="Unassembled WGS sequence"/>
</dbReference>
<keyword evidence="2" id="KW-1133">Transmembrane helix</keyword>
<keyword evidence="4" id="KW-1185">Reference proteome</keyword>
<dbReference type="EMBL" id="JAEACQ010000253">
    <property type="protein sequence ID" value="MBL7630641.1"/>
    <property type="molecule type" value="Genomic_DNA"/>
</dbReference>
<reference evidence="3" key="1">
    <citation type="submission" date="2020-12" db="EMBL/GenBank/DDBJ databases">
        <title>Genomic characterization of non-nitrogen-fixing Frankia strains.</title>
        <authorList>
            <person name="Carlos-Shanley C."/>
            <person name="Guerra T."/>
            <person name="Hahn D."/>
        </authorList>
    </citation>
    <scope>NUCLEOTIDE SEQUENCE</scope>
    <source>
        <strain evidence="3">CN6</strain>
    </source>
</reference>
<feature type="transmembrane region" description="Helical" evidence="2">
    <location>
        <begin position="184"/>
        <end position="204"/>
    </location>
</feature>
<comment type="caution">
    <text evidence="3">The sequence shown here is derived from an EMBL/GenBank/DDBJ whole genome shotgun (WGS) entry which is preliminary data.</text>
</comment>
<evidence type="ECO:0000313" key="4">
    <source>
        <dbReference type="Proteomes" id="UP000604475"/>
    </source>
</evidence>
<evidence type="ECO:0000256" key="2">
    <source>
        <dbReference type="SAM" id="Phobius"/>
    </source>
</evidence>
<feature type="transmembrane region" description="Helical" evidence="2">
    <location>
        <begin position="262"/>
        <end position="284"/>
    </location>
</feature>
<dbReference type="PANTHER" id="PTHR31272">
    <property type="entry name" value="CYTOCHROME C-TYPE BIOGENESIS PROTEIN HI_1454-RELATED"/>
    <property type="match status" value="1"/>
</dbReference>
<evidence type="ECO:0000313" key="3">
    <source>
        <dbReference type="EMBL" id="MBL7630641.1"/>
    </source>
</evidence>
<accession>A0A937RRI7</accession>
<keyword evidence="2" id="KW-0472">Membrane</keyword>
<sequence length="340" mass="33820">MSVTELVTDGPLLLAAPVAAAAGLLSFFSPCVLPLVPGYLSYVTGLSGAELEGESRPRRASAGPAKAAAAELAPAEPAGGAAAMPAGTVLVAVGAGSAGSGELAAAGHGDRPPTGGAQRGGAQPGALPAGRAAGSAWRGLGRLRRVGRVTVGTGLFVLGFTAVFVLYGVAVGGLGTWLKIHSAGVAQVMGALTIVMGLLFAGVFSRFSWANREFRFHRLPAPGLLGAPVLGAMFGLGWTPCLGPTLAAVLGLSLQSATAGRGAFLSAVYCLGLGVPFIVVGVAFRRAAGALRAVRAHARLLTMAGGALLVAVGVLQVTGQWADLVTTLRPYAPGFVETPL</sequence>
<keyword evidence="2" id="KW-0812">Transmembrane</keyword>
<feature type="transmembrane region" description="Helical" evidence="2">
    <location>
        <begin position="296"/>
        <end position="317"/>
    </location>
</feature>
<feature type="region of interest" description="Disordered" evidence="1">
    <location>
        <begin position="102"/>
        <end position="130"/>
    </location>
</feature>